<evidence type="ECO:0000313" key="2">
    <source>
        <dbReference type="EMBL" id="KAF9696375.1"/>
    </source>
</evidence>
<reference evidence="2" key="1">
    <citation type="submission" date="2018-12" db="EMBL/GenBank/DDBJ databases">
        <authorList>
            <person name="Syme R.A."/>
            <person name="Farfan-Caceres L."/>
            <person name="Lichtenzveig J."/>
        </authorList>
    </citation>
    <scope>NUCLEOTIDE SEQUENCE</scope>
    <source>
        <strain evidence="2">Al4</strain>
    </source>
</reference>
<feature type="signal peptide" evidence="1">
    <location>
        <begin position="1"/>
        <end position="16"/>
    </location>
</feature>
<dbReference type="OrthoDB" id="3793724at2759"/>
<dbReference type="EMBL" id="RZGK01000009">
    <property type="protein sequence ID" value="KAF9696375.1"/>
    <property type="molecule type" value="Genomic_DNA"/>
</dbReference>
<dbReference type="Proteomes" id="UP000651452">
    <property type="component" value="Unassembled WGS sequence"/>
</dbReference>
<comment type="caution">
    <text evidence="2">The sequence shown here is derived from an EMBL/GenBank/DDBJ whole genome shotgun (WGS) entry which is preliminary data.</text>
</comment>
<keyword evidence="1" id="KW-0732">Signal</keyword>
<proteinExistence type="predicted"/>
<gene>
    <name evidence="2" type="ORF">EKO04_005171</name>
</gene>
<feature type="chain" id="PRO_5034127986" evidence="1">
    <location>
        <begin position="17"/>
        <end position="174"/>
    </location>
</feature>
<reference evidence="2" key="2">
    <citation type="submission" date="2020-09" db="EMBL/GenBank/DDBJ databases">
        <title>Reference genome assembly for Australian Ascochyta lentis isolate Al4.</title>
        <authorList>
            <person name="Lee R.C."/>
            <person name="Farfan-Caceres L.M."/>
            <person name="Debler J.W."/>
            <person name="Williams A.H."/>
            <person name="Henares B.M."/>
        </authorList>
    </citation>
    <scope>NUCLEOTIDE SEQUENCE</scope>
    <source>
        <strain evidence="2">Al4</strain>
    </source>
</reference>
<evidence type="ECO:0000256" key="1">
    <source>
        <dbReference type="SAM" id="SignalP"/>
    </source>
</evidence>
<protein>
    <submittedName>
        <fullName evidence="2">Uncharacterized protein</fullName>
    </submittedName>
</protein>
<evidence type="ECO:0000313" key="3">
    <source>
        <dbReference type="Proteomes" id="UP000651452"/>
    </source>
</evidence>
<name>A0A8H7J184_9PLEO</name>
<accession>A0A8H7J184</accession>
<keyword evidence="3" id="KW-1185">Reference proteome</keyword>
<sequence length="174" mass="18838">MRFVLAAVIALPSVLAWNPKACNGVGGCVKGTWNPEGPFRCPDGTRLNTQQTAHNSLGMDNGEYTAISKAEFPSTCLRGVKPKSTDSLAVRTTEFGQKMYVFFSETCTATNPVVGDCYNYDPNPFVSTICQVIDATGKECVMNLKAGECERWGDANNPKCKGWTPAQVEKPSTN</sequence>
<organism evidence="2 3">
    <name type="scientific">Ascochyta lentis</name>
    <dbReference type="NCBI Taxonomy" id="205686"/>
    <lineage>
        <taxon>Eukaryota</taxon>
        <taxon>Fungi</taxon>
        <taxon>Dikarya</taxon>
        <taxon>Ascomycota</taxon>
        <taxon>Pezizomycotina</taxon>
        <taxon>Dothideomycetes</taxon>
        <taxon>Pleosporomycetidae</taxon>
        <taxon>Pleosporales</taxon>
        <taxon>Pleosporineae</taxon>
        <taxon>Didymellaceae</taxon>
        <taxon>Ascochyta</taxon>
    </lineage>
</organism>
<dbReference type="AlphaFoldDB" id="A0A8H7J184"/>